<dbReference type="InterPro" id="IPR029063">
    <property type="entry name" value="SAM-dependent_MTases_sf"/>
</dbReference>
<keyword evidence="2 5" id="KW-0808">Transferase</keyword>
<dbReference type="PROSITE" id="PS00092">
    <property type="entry name" value="N6_MTASE"/>
    <property type="match status" value="1"/>
</dbReference>
<evidence type="ECO:0000256" key="3">
    <source>
        <dbReference type="ARBA" id="ARBA00022691"/>
    </source>
</evidence>
<dbReference type="InterPro" id="IPR002052">
    <property type="entry name" value="DNA_methylase_N6_adenine_CS"/>
</dbReference>
<dbReference type="EMBL" id="BJUA01000007">
    <property type="protein sequence ID" value="GEK17920.1"/>
    <property type="molecule type" value="Genomic_DNA"/>
</dbReference>
<dbReference type="InterPro" id="IPR004556">
    <property type="entry name" value="HemK-like"/>
</dbReference>
<keyword evidence="1 5" id="KW-0489">Methyltransferase</keyword>
<protein>
    <recommendedName>
        <fullName evidence="5">Release factor glutamine methyltransferase</fullName>
        <shortName evidence="5">RF MTase</shortName>
        <ecNumber evidence="5">2.1.1.297</ecNumber>
    </recommendedName>
    <alternativeName>
        <fullName evidence="5">N5-glutamine methyltransferase PrmC</fullName>
    </alternativeName>
    <alternativeName>
        <fullName evidence="5">Protein-(glutamine-N5) MTase PrmC</fullName>
    </alternativeName>
    <alternativeName>
        <fullName evidence="5">Protein-glutamine N-methyltransferase PrmC</fullName>
    </alternativeName>
</protein>
<name>A0A510UXW3_9CELL</name>
<keyword evidence="10" id="KW-1185">Reference proteome</keyword>
<organism evidence="9 10">
    <name type="scientific">Cellulomonas persica</name>
    <dbReference type="NCBI Taxonomy" id="76861"/>
    <lineage>
        <taxon>Bacteria</taxon>
        <taxon>Bacillati</taxon>
        <taxon>Actinomycetota</taxon>
        <taxon>Actinomycetes</taxon>
        <taxon>Micrococcales</taxon>
        <taxon>Cellulomonadaceae</taxon>
        <taxon>Cellulomonas</taxon>
    </lineage>
</organism>
<evidence type="ECO:0000256" key="2">
    <source>
        <dbReference type="ARBA" id="ARBA00022679"/>
    </source>
</evidence>
<comment type="caution">
    <text evidence="9">The sequence shown here is derived from an EMBL/GenBank/DDBJ whole genome shotgun (WGS) entry which is preliminary data.</text>
</comment>
<dbReference type="GO" id="GO:0032259">
    <property type="term" value="P:methylation"/>
    <property type="evidence" value="ECO:0007669"/>
    <property type="project" value="UniProtKB-KW"/>
</dbReference>
<feature type="region of interest" description="Disordered" evidence="6">
    <location>
        <begin position="1"/>
        <end position="26"/>
    </location>
</feature>
<dbReference type="Pfam" id="PF05175">
    <property type="entry name" value="MTS"/>
    <property type="match status" value="1"/>
</dbReference>
<keyword evidence="3 5" id="KW-0949">S-adenosyl-L-methionine</keyword>
<feature type="binding site" evidence="5">
    <location>
        <position position="171"/>
    </location>
    <ligand>
        <name>S-adenosyl-L-methionine</name>
        <dbReference type="ChEBI" id="CHEBI:59789"/>
    </ligand>
</feature>
<dbReference type="CDD" id="cd02440">
    <property type="entry name" value="AdoMet_MTases"/>
    <property type="match status" value="1"/>
</dbReference>
<feature type="domain" description="Methyltransferase small" evidence="7">
    <location>
        <begin position="140"/>
        <end position="223"/>
    </location>
</feature>
<accession>A0A510UXW3</accession>
<feature type="domain" description="Release factor glutamine methyltransferase N-terminal" evidence="8">
    <location>
        <begin position="32"/>
        <end position="99"/>
    </location>
</feature>
<comment type="similarity">
    <text evidence="5">Belongs to the protein N5-glutamine methyltransferase family. PrmC subfamily.</text>
</comment>
<reference evidence="9 10" key="1">
    <citation type="submission" date="2019-07" db="EMBL/GenBank/DDBJ databases">
        <title>Whole genome shotgun sequence of Cellulomonas persica NBRC 101101.</title>
        <authorList>
            <person name="Hosoyama A."/>
            <person name="Uohara A."/>
            <person name="Ohji S."/>
            <person name="Ichikawa N."/>
        </authorList>
    </citation>
    <scope>NUCLEOTIDE SEQUENCE [LARGE SCALE GENOMIC DNA]</scope>
    <source>
        <strain evidence="9 10">NBRC 101101</strain>
    </source>
</reference>
<dbReference type="HAMAP" id="MF_02126">
    <property type="entry name" value="RF_methyltr_PrmC"/>
    <property type="match status" value="1"/>
</dbReference>
<dbReference type="AlphaFoldDB" id="A0A510UXW3"/>
<dbReference type="InterPro" id="IPR019874">
    <property type="entry name" value="RF_methyltr_PrmC"/>
</dbReference>
<evidence type="ECO:0000256" key="1">
    <source>
        <dbReference type="ARBA" id="ARBA00022603"/>
    </source>
</evidence>
<dbReference type="EC" id="2.1.1.297" evidence="5"/>
<comment type="catalytic activity">
    <reaction evidence="4 5">
        <text>L-glutaminyl-[peptide chain release factor] + S-adenosyl-L-methionine = N(5)-methyl-L-glutaminyl-[peptide chain release factor] + S-adenosyl-L-homocysteine + H(+)</text>
        <dbReference type="Rhea" id="RHEA:42896"/>
        <dbReference type="Rhea" id="RHEA-COMP:10271"/>
        <dbReference type="Rhea" id="RHEA-COMP:10272"/>
        <dbReference type="ChEBI" id="CHEBI:15378"/>
        <dbReference type="ChEBI" id="CHEBI:30011"/>
        <dbReference type="ChEBI" id="CHEBI:57856"/>
        <dbReference type="ChEBI" id="CHEBI:59789"/>
        <dbReference type="ChEBI" id="CHEBI:61891"/>
        <dbReference type="EC" id="2.1.1.297"/>
    </reaction>
</comment>
<dbReference type="PANTHER" id="PTHR18895">
    <property type="entry name" value="HEMK METHYLTRANSFERASE"/>
    <property type="match status" value="1"/>
</dbReference>
<sequence length="323" mass="33154">MSGGADAALGTGSGTGSGTSTTPRVPGVRALVEGAVRVLDEAGVPSPRVDATALAAFVLGLPRLELALAPDPAPEGFVEQFAALVDRRRAREPLQHIVGHTAFRYLTLRVEPRVFVPRPETEVVAQVAIDEAARLVAAGRSPLVVDLCCGTGAIALSVDTEVPGARVVAVDLSAEAVALTRANSGAVGTGRLRVEQGDVRAADLLADLVGTVDVLVSNPPYVPPHAVPREPEVRDHDPDLALYGGGADGLDVPRAVIAAASRLLAPGGLLVLEHAEVQDVDARVAAAQTGAFVEIATLPDLTGRPRMLVARRSSAPHVAGSFA</sequence>
<dbReference type="NCBIfam" id="TIGR03534">
    <property type="entry name" value="RF_mod_PrmC"/>
    <property type="match status" value="1"/>
</dbReference>
<dbReference type="SUPFAM" id="SSF53335">
    <property type="entry name" value="S-adenosyl-L-methionine-dependent methyltransferases"/>
    <property type="match status" value="1"/>
</dbReference>
<gene>
    <name evidence="5" type="primary">prmC</name>
    <name evidence="9" type="ORF">CPE01_16530</name>
</gene>
<evidence type="ECO:0000259" key="7">
    <source>
        <dbReference type="Pfam" id="PF05175"/>
    </source>
</evidence>
<evidence type="ECO:0000259" key="8">
    <source>
        <dbReference type="Pfam" id="PF17827"/>
    </source>
</evidence>
<dbReference type="Proteomes" id="UP000321386">
    <property type="component" value="Unassembled WGS sequence"/>
</dbReference>
<evidence type="ECO:0000256" key="5">
    <source>
        <dbReference type="HAMAP-Rule" id="MF_02126"/>
    </source>
</evidence>
<dbReference type="NCBIfam" id="TIGR00536">
    <property type="entry name" value="hemK_fam"/>
    <property type="match status" value="1"/>
</dbReference>
<evidence type="ECO:0000256" key="6">
    <source>
        <dbReference type="SAM" id="MobiDB-lite"/>
    </source>
</evidence>
<dbReference type="InterPro" id="IPR040758">
    <property type="entry name" value="PrmC_N"/>
</dbReference>
<dbReference type="Pfam" id="PF17827">
    <property type="entry name" value="PrmC_N"/>
    <property type="match status" value="1"/>
</dbReference>
<feature type="binding site" evidence="5">
    <location>
        <begin position="218"/>
        <end position="221"/>
    </location>
    <ligand>
        <name>substrate</name>
    </ligand>
</feature>
<proteinExistence type="inferred from homology"/>
<evidence type="ECO:0000313" key="10">
    <source>
        <dbReference type="Proteomes" id="UP000321386"/>
    </source>
</evidence>
<dbReference type="InterPro" id="IPR050320">
    <property type="entry name" value="N5-glutamine_MTase"/>
</dbReference>
<dbReference type="Gene3D" id="1.10.8.10">
    <property type="entry name" value="DNA helicase RuvA subunit, C-terminal domain"/>
    <property type="match status" value="1"/>
</dbReference>
<dbReference type="PANTHER" id="PTHR18895:SF74">
    <property type="entry name" value="MTRF1L RELEASE FACTOR GLUTAMINE METHYLTRANSFERASE"/>
    <property type="match status" value="1"/>
</dbReference>
<dbReference type="GO" id="GO:0003676">
    <property type="term" value="F:nucleic acid binding"/>
    <property type="evidence" value="ECO:0007669"/>
    <property type="project" value="InterPro"/>
</dbReference>
<evidence type="ECO:0000256" key="4">
    <source>
        <dbReference type="ARBA" id="ARBA00048391"/>
    </source>
</evidence>
<dbReference type="Gene3D" id="3.40.50.150">
    <property type="entry name" value="Vaccinia Virus protein VP39"/>
    <property type="match status" value="1"/>
</dbReference>
<comment type="caution">
    <text evidence="5">Lacks conserved residue(s) required for the propagation of feature annotation.</text>
</comment>
<feature type="binding site" evidence="5">
    <location>
        <position position="218"/>
    </location>
    <ligand>
        <name>S-adenosyl-L-methionine</name>
        <dbReference type="ChEBI" id="CHEBI:59789"/>
    </ligand>
</feature>
<dbReference type="GO" id="GO:0102559">
    <property type="term" value="F:peptide chain release factor N(5)-glutamine methyltransferase activity"/>
    <property type="evidence" value="ECO:0007669"/>
    <property type="project" value="UniProtKB-EC"/>
</dbReference>
<evidence type="ECO:0000313" key="9">
    <source>
        <dbReference type="EMBL" id="GEK17920.1"/>
    </source>
</evidence>
<comment type="function">
    <text evidence="5">Methylates the class 1 translation termination release factors RF1/PrfA and RF2/PrfB on the glutamine residue of the universally conserved GGQ motif.</text>
</comment>
<dbReference type="InterPro" id="IPR007848">
    <property type="entry name" value="Small_mtfrase_dom"/>
</dbReference>